<keyword evidence="2" id="KW-1185">Reference proteome</keyword>
<name>A0A8H6YZP0_9AGAR</name>
<dbReference type="OrthoDB" id="3253535at2759"/>
<evidence type="ECO:0000313" key="1">
    <source>
        <dbReference type="EMBL" id="KAF7366725.1"/>
    </source>
</evidence>
<organism evidence="1 2">
    <name type="scientific">Mycena sanguinolenta</name>
    <dbReference type="NCBI Taxonomy" id="230812"/>
    <lineage>
        <taxon>Eukaryota</taxon>
        <taxon>Fungi</taxon>
        <taxon>Dikarya</taxon>
        <taxon>Basidiomycota</taxon>
        <taxon>Agaricomycotina</taxon>
        <taxon>Agaricomycetes</taxon>
        <taxon>Agaricomycetidae</taxon>
        <taxon>Agaricales</taxon>
        <taxon>Marasmiineae</taxon>
        <taxon>Mycenaceae</taxon>
        <taxon>Mycena</taxon>
    </lineage>
</organism>
<accession>A0A8H6YZP0</accession>
<dbReference type="EMBL" id="JACAZH010000006">
    <property type="protein sequence ID" value="KAF7366725.1"/>
    <property type="molecule type" value="Genomic_DNA"/>
</dbReference>
<evidence type="ECO:0008006" key="3">
    <source>
        <dbReference type="Google" id="ProtNLM"/>
    </source>
</evidence>
<dbReference type="AlphaFoldDB" id="A0A8H6YZP0"/>
<evidence type="ECO:0000313" key="2">
    <source>
        <dbReference type="Proteomes" id="UP000623467"/>
    </source>
</evidence>
<gene>
    <name evidence="1" type="ORF">MSAN_00930600</name>
</gene>
<protein>
    <recommendedName>
        <fullName evidence="3">SHSP domain-containing protein</fullName>
    </recommendedName>
</protein>
<proteinExistence type="predicted"/>
<dbReference type="Proteomes" id="UP000623467">
    <property type="component" value="Unassembled WGS sequence"/>
</dbReference>
<comment type="caution">
    <text evidence="1">The sequence shown here is derived from an EMBL/GenBank/DDBJ whole genome shotgun (WGS) entry which is preliminary data.</text>
</comment>
<sequence>MHISSSTSEHTLGICLPIGIKSEMVTISTAKGDKLKIVADAWHLEVDCHFEWEIVFAPCDVDITRIRAIFEDGGVLTIHAGRRPLE</sequence>
<reference evidence="1" key="1">
    <citation type="submission" date="2020-05" db="EMBL/GenBank/DDBJ databases">
        <title>Mycena genomes resolve the evolution of fungal bioluminescence.</title>
        <authorList>
            <person name="Tsai I.J."/>
        </authorList>
    </citation>
    <scope>NUCLEOTIDE SEQUENCE</scope>
    <source>
        <strain evidence="1">160909Yilan</strain>
    </source>
</reference>